<dbReference type="HAMAP" id="MF_01363">
    <property type="entry name" value="Ribosomal_bL21"/>
    <property type="match status" value="1"/>
</dbReference>
<evidence type="ECO:0000313" key="6">
    <source>
        <dbReference type="EMBL" id="MDZ5761217.1"/>
    </source>
</evidence>
<dbReference type="GO" id="GO:0005737">
    <property type="term" value="C:cytoplasm"/>
    <property type="evidence" value="ECO:0007669"/>
    <property type="project" value="UniProtKB-ARBA"/>
</dbReference>
<name>A0AAE4VK22_9RICK</name>
<dbReference type="AlphaFoldDB" id="A0AAE4VK22"/>
<dbReference type="InterPro" id="IPR028909">
    <property type="entry name" value="bL21-like"/>
</dbReference>
<dbReference type="InterPro" id="IPR036164">
    <property type="entry name" value="bL21-like_sf"/>
</dbReference>
<evidence type="ECO:0000256" key="3">
    <source>
        <dbReference type="ARBA" id="ARBA00023274"/>
    </source>
</evidence>
<keyword evidence="4 5" id="KW-0699">rRNA-binding</keyword>
<keyword evidence="2 4" id="KW-0689">Ribosomal protein</keyword>
<dbReference type="GO" id="GO:0003735">
    <property type="term" value="F:structural constituent of ribosome"/>
    <property type="evidence" value="ECO:0007669"/>
    <property type="project" value="InterPro"/>
</dbReference>
<dbReference type="EMBL" id="JARGYU010000001">
    <property type="protein sequence ID" value="MDZ5761217.1"/>
    <property type="molecule type" value="Genomic_DNA"/>
</dbReference>
<accession>A0AAE4VK22</accession>
<dbReference type="SUPFAM" id="SSF141091">
    <property type="entry name" value="L21p-like"/>
    <property type="match status" value="1"/>
</dbReference>
<sequence length="106" mass="11970">MFAVIKTGSKEYMIHVGSIIKTEKINTLAGENITIKNVVLYSNNDRLISGTAACSAANVEVDCTVLEQKKDKKIIIFKKKRRHNYKKKLGHRQKVSILKVVSIRVN</sequence>
<dbReference type="GO" id="GO:0005840">
    <property type="term" value="C:ribosome"/>
    <property type="evidence" value="ECO:0007669"/>
    <property type="project" value="UniProtKB-KW"/>
</dbReference>
<dbReference type="RefSeq" id="WP_322498635.1">
    <property type="nucleotide sequence ID" value="NZ_JARGYU010000001.1"/>
</dbReference>
<dbReference type="Pfam" id="PF00829">
    <property type="entry name" value="Ribosomal_L21p"/>
    <property type="match status" value="1"/>
</dbReference>
<dbReference type="PANTHER" id="PTHR21349">
    <property type="entry name" value="50S RIBOSOMAL PROTEIN L21"/>
    <property type="match status" value="1"/>
</dbReference>
<evidence type="ECO:0000256" key="5">
    <source>
        <dbReference type="RuleBase" id="RU000562"/>
    </source>
</evidence>
<keyword evidence="4 5" id="KW-0694">RNA-binding</keyword>
<dbReference type="GO" id="GO:0006412">
    <property type="term" value="P:translation"/>
    <property type="evidence" value="ECO:0007669"/>
    <property type="project" value="UniProtKB-UniRule"/>
</dbReference>
<evidence type="ECO:0000256" key="4">
    <source>
        <dbReference type="HAMAP-Rule" id="MF_01363"/>
    </source>
</evidence>
<comment type="function">
    <text evidence="4 5">This protein binds to 23S rRNA in the presence of protein L20.</text>
</comment>
<keyword evidence="7" id="KW-1185">Reference proteome</keyword>
<dbReference type="NCBIfam" id="TIGR00061">
    <property type="entry name" value="L21"/>
    <property type="match status" value="1"/>
</dbReference>
<reference evidence="6" key="1">
    <citation type="submission" date="2023-02" db="EMBL/GenBank/DDBJ databases">
        <title>Host association and intracellularity evolved multiple times independently in the Rickettsiales.</title>
        <authorList>
            <person name="Castelli M."/>
            <person name="Nardi T."/>
            <person name="Gammuto L."/>
            <person name="Bellinzona G."/>
            <person name="Sabaneyeva E."/>
            <person name="Potekhin A."/>
            <person name="Serra V."/>
            <person name="Petroni G."/>
            <person name="Sassera D."/>
        </authorList>
    </citation>
    <scope>NUCLEOTIDE SEQUENCE</scope>
    <source>
        <strain evidence="6">USBL-36I1</strain>
    </source>
</reference>
<organism evidence="6 7">
    <name type="scientific">Lyticum sinuosum</name>
    <dbReference type="NCBI Taxonomy" id="1332059"/>
    <lineage>
        <taxon>Bacteria</taxon>
        <taxon>Pseudomonadati</taxon>
        <taxon>Pseudomonadota</taxon>
        <taxon>Alphaproteobacteria</taxon>
        <taxon>Rickettsiales</taxon>
        <taxon>Lyticum</taxon>
    </lineage>
</organism>
<proteinExistence type="inferred from homology"/>
<keyword evidence="3 4" id="KW-0687">Ribonucleoprotein</keyword>
<evidence type="ECO:0000256" key="1">
    <source>
        <dbReference type="ARBA" id="ARBA00008563"/>
    </source>
</evidence>
<dbReference type="GO" id="GO:0019843">
    <property type="term" value="F:rRNA binding"/>
    <property type="evidence" value="ECO:0007669"/>
    <property type="project" value="UniProtKB-UniRule"/>
</dbReference>
<gene>
    <name evidence="4" type="primary">rplU</name>
    <name evidence="6" type="ORF">Lyticum_00385</name>
</gene>
<dbReference type="GO" id="GO:1990904">
    <property type="term" value="C:ribonucleoprotein complex"/>
    <property type="evidence" value="ECO:0007669"/>
    <property type="project" value="UniProtKB-KW"/>
</dbReference>
<dbReference type="InterPro" id="IPR001787">
    <property type="entry name" value="Ribosomal_bL21"/>
</dbReference>
<protein>
    <recommendedName>
        <fullName evidence="4">Large ribosomal subunit protein bL21</fullName>
    </recommendedName>
</protein>
<comment type="subunit">
    <text evidence="4">Part of the 50S ribosomal subunit. Contacts protein L20.</text>
</comment>
<evidence type="ECO:0000256" key="2">
    <source>
        <dbReference type="ARBA" id="ARBA00022980"/>
    </source>
</evidence>
<comment type="caution">
    <text evidence="6">The sequence shown here is derived from an EMBL/GenBank/DDBJ whole genome shotgun (WGS) entry which is preliminary data.</text>
</comment>
<dbReference type="PANTHER" id="PTHR21349:SF0">
    <property type="entry name" value="LARGE RIBOSOMAL SUBUNIT PROTEIN BL21M"/>
    <property type="match status" value="1"/>
</dbReference>
<evidence type="ECO:0000313" key="7">
    <source>
        <dbReference type="Proteomes" id="UP001289135"/>
    </source>
</evidence>
<comment type="similarity">
    <text evidence="1 4 5">Belongs to the bacterial ribosomal protein bL21 family.</text>
</comment>
<dbReference type="Proteomes" id="UP001289135">
    <property type="component" value="Unassembled WGS sequence"/>
</dbReference>